<dbReference type="InterPro" id="IPR003833">
    <property type="entry name" value="CT_C_D"/>
</dbReference>
<keyword evidence="3" id="KW-0067">ATP-binding</keyword>
<dbReference type="Pfam" id="PF02682">
    <property type="entry name" value="CT_C_D"/>
    <property type="match status" value="1"/>
</dbReference>
<dbReference type="Proteomes" id="UP001157915">
    <property type="component" value="Unassembled WGS sequence"/>
</dbReference>
<comment type="caution">
    <text evidence="5">The sequence shown here is derived from an EMBL/GenBank/DDBJ whole genome shotgun (WGS) entry which is preliminary data.</text>
</comment>
<dbReference type="RefSeq" id="WP_283411219.1">
    <property type="nucleotide sequence ID" value="NZ_FXUA01000001.1"/>
</dbReference>
<keyword evidence="6" id="KW-1185">Reference proteome</keyword>
<protein>
    <submittedName>
        <fullName evidence="5">Inhibitor of KinA</fullName>
    </submittedName>
</protein>
<name>A0ABY1NA55_9BACT</name>
<dbReference type="EMBL" id="FXUA01000001">
    <property type="protein sequence ID" value="SMP04427.1"/>
    <property type="molecule type" value="Genomic_DNA"/>
</dbReference>
<sequence>MKPKLKQISPLLFEFEWESNVSDLLLQQQLSFKSAFEKEFSTNLCELRMGFKTLSALFSIPLVYIEIKNWLNSFSIEESTIPLPQKIWQIPVCYADQTGRDLEALAKAKQVTVAELIALHSKPLYRLHFYGFLPGFMYLNGLPKILHTARKVVPDREVPVGSIAIGGAQTGIYPSSSPGGWHLIGQTPITMFDADQARPVFASVGERIEFTPISILEFDRLKRHPMKPKFR</sequence>
<evidence type="ECO:0000313" key="5">
    <source>
        <dbReference type="EMBL" id="SMP04427.1"/>
    </source>
</evidence>
<dbReference type="NCBIfam" id="TIGR00370">
    <property type="entry name" value="5-oxoprolinase subunit PxpB"/>
    <property type="match status" value="1"/>
</dbReference>
<proteinExistence type="predicted"/>
<organism evidence="5 6">
    <name type="scientific">Algoriphagus winogradskyi</name>
    <dbReference type="NCBI Taxonomy" id="237017"/>
    <lineage>
        <taxon>Bacteria</taxon>
        <taxon>Pseudomonadati</taxon>
        <taxon>Bacteroidota</taxon>
        <taxon>Cytophagia</taxon>
        <taxon>Cytophagales</taxon>
        <taxon>Cyclobacteriaceae</taxon>
        <taxon>Algoriphagus</taxon>
    </lineage>
</organism>
<evidence type="ECO:0000313" key="6">
    <source>
        <dbReference type="Proteomes" id="UP001157915"/>
    </source>
</evidence>
<evidence type="ECO:0000259" key="4">
    <source>
        <dbReference type="SMART" id="SM00796"/>
    </source>
</evidence>
<reference evidence="5 6" key="1">
    <citation type="submission" date="2017-05" db="EMBL/GenBank/DDBJ databases">
        <authorList>
            <person name="Varghese N."/>
            <person name="Submissions S."/>
        </authorList>
    </citation>
    <scope>NUCLEOTIDE SEQUENCE [LARGE SCALE GENOMIC DNA]</scope>
    <source>
        <strain evidence="5 6">DSM 15360</strain>
    </source>
</reference>
<dbReference type="PANTHER" id="PTHR34698:SF2">
    <property type="entry name" value="5-OXOPROLINASE SUBUNIT B"/>
    <property type="match status" value="1"/>
</dbReference>
<dbReference type="InterPro" id="IPR010016">
    <property type="entry name" value="PxpB"/>
</dbReference>
<dbReference type="PANTHER" id="PTHR34698">
    <property type="entry name" value="5-OXOPROLINASE SUBUNIT B"/>
    <property type="match status" value="1"/>
</dbReference>
<keyword evidence="1" id="KW-0547">Nucleotide-binding</keyword>
<feature type="domain" description="Carboxyltransferase" evidence="4">
    <location>
        <begin position="3"/>
        <end position="202"/>
    </location>
</feature>
<dbReference type="SUPFAM" id="SSF50891">
    <property type="entry name" value="Cyclophilin-like"/>
    <property type="match status" value="1"/>
</dbReference>
<dbReference type="SMART" id="SM00796">
    <property type="entry name" value="AHS1"/>
    <property type="match status" value="1"/>
</dbReference>
<dbReference type="Gene3D" id="2.40.100.10">
    <property type="entry name" value="Cyclophilin-like"/>
    <property type="match status" value="1"/>
</dbReference>
<evidence type="ECO:0000256" key="3">
    <source>
        <dbReference type="ARBA" id="ARBA00022840"/>
    </source>
</evidence>
<keyword evidence="2" id="KW-0378">Hydrolase</keyword>
<dbReference type="InterPro" id="IPR029000">
    <property type="entry name" value="Cyclophilin-like_dom_sf"/>
</dbReference>
<evidence type="ECO:0000256" key="1">
    <source>
        <dbReference type="ARBA" id="ARBA00022741"/>
    </source>
</evidence>
<gene>
    <name evidence="5" type="ORF">SAMN06265367_101274</name>
</gene>
<accession>A0ABY1NA55</accession>
<evidence type="ECO:0000256" key="2">
    <source>
        <dbReference type="ARBA" id="ARBA00022801"/>
    </source>
</evidence>